<dbReference type="PANTHER" id="PTHR44858">
    <property type="entry name" value="TETRATRICOPEPTIDE REPEAT PROTEIN 6"/>
    <property type="match status" value="1"/>
</dbReference>
<gene>
    <name evidence="4" type="ORF">ENS64_01090</name>
</gene>
<dbReference type="PROSITE" id="PS50005">
    <property type="entry name" value="TPR"/>
    <property type="match status" value="5"/>
</dbReference>
<organism evidence="4">
    <name type="scientific">Schlesneria paludicola</name>
    <dbReference type="NCBI Taxonomy" id="360056"/>
    <lineage>
        <taxon>Bacteria</taxon>
        <taxon>Pseudomonadati</taxon>
        <taxon>Planctomycetota</taxon>
        <taxon>Planctomycetia</taxon>
        <taxon>Planctomycetales</taxon>
        <taxon>Planctomycetaceae</taxon>
        <taxon>Schlesneria</taxon>
    </lineage>
</organism>
<dbReference type="SUPFAM" id="SSF48452">
    <property type="entry name" value="TPR-like"/>
    <property type="match status" value="1"/>
</dbReference>
<keyword evidence="1" id="KW-0677">Repeat</keyword>
<feature type="repeat" description="TPR" evidence="3">
    <location>
        <begin position="108"/>
        <end position="141"/>
    </location>
</feature>
<dbReference type="Pfam" id="PF13432">
    <property type="entry name" value="TPR_16"/>
    <property type="match status" value="1"/>
</dbReference>
<name>A0A7C4LJ12_9PLAN</name>
<dbReference type="EMBL" id="DSVQ01000003">
    <property type="protein sequence ID" value="HGT37855.1"/>
    <property type="molecule type" value="Genomic_DNA"/>
</dbReference>
<dbReference type="InterPro" id="IPR019734">
    <property type="entry name" value="TPR_rpt"/>
</dbReference>
<dbReference type="Gene3D" id="1.25.40.10">
    <property type="entry name" value="Tetratricopeptide repeat domain"/>
    <property type="match status" value="2"/>
</dbReference>
<comment type="caution">
    <text evidence="4">The sequence shown here is derived from an EMBL/GenBank/DDBJ whole genome shotgun (WGS) entry which is preliminary data.</text>
</comment>
<reference evidence="4" key="1">
    <citation type="journal article" date="2020" name="mSystems">
        <title>Genome- and Community-Level Interaction Insights into Carbon Utilization and Element Cycling Functions of Hydrothermarchaeota in Hydrothermal Sediment.</title>
        <authorList>
            <person name="Zhou Z."/>
            <person name="Liu Y."/>
            <person name="Xu W."/>
            <person name="Pan J."/>
            <person name="Luo Z.H."/>
            <person name="Li M."/>
        </authorList>
    </citation>
    <scope>NUCLEOTIDE SEQUENCE [LARGE SCALE GENOMIC DNA]</scope>
    <source>
        <strain evidence="4">SpSt-508</strain>
    </source>
</reference>
<dbReference type="PANTHER" id="PTHR44858:SF1">
    <property type="entry name" value="UDP-N-ACETYLGLUCOSAMINE--PEPTIDE N-ACETYLGLUCOSAMINYLTRANSFERASE SPINDLY-RELATED"/>
    <property type="match status" value="1"/>
</dbReference>
<protein>
    <submittedName>
        <fullName evidence="4">Tetratricopeptide repeat protein</fullName>
    </submittedName>
</protein>
<feature type="repeat" description="TPR" evidence="3">
    <location>
        <begin position="40"/>
        <end position="73"/>
    </location>
</feature>
<dbReference type="SMART" id="SM00028">
    <property type="entry name" value="TPR"/>
    <property type="match status" value="5"/>
</dbReference>
<evidence type="ECO:0000256" key="2">
    <source>
        <dbReference type="ARBA" id="ARBA00022803"/>
    </source>
</evidence>
<dbReference type="GO" id="GO:0009279">
    <property type="term" value="C:cell outer membrane"/>
    <property type="evidence" value="ECO:0007669"/>
    <property type="project" value="TreeGrafter"/>
</dbReference>
<dbReference type="InterPro" id="IPR050498">
    <property type="entry name" value="Ycf3"/>
</dbReference>
<dbReference type="InterPro" id="IPR011990">
    <property type="entry name" value="TPR-like_helical_dom_sf"/>
</dbReference>
<evidence type="ECO:0000256" key="1">
    <source>
        <dbReference type="ARBA" id="ARBA00022737"/>
    </source>
</evidence>
<evidence type="ECO:0000313" key="4">
    <source>
        <dbReference type="EMBL" id="HGT37855.1"/>
    </source>
</evidence>
<dbReference type="AlphaFoldDB" id="A0A7C4LJ12"/>
<dbReference type="GO" id="GO:0046813">
    <property type="term" value="P:receptor-mediated virion attachment to host cell"/>
    <property type="evidence" value="ECO:0007669"/>
    <property type="project" value="TreeGrafter"/>
</dbReference>
<sequence length="319" mass="35812">MSATPLSALLEQARAAVRSRDYAAAIAHYRQALTVDPESVDALEGLAMMLLATGSYAAAVEQFQRLVLLQPMEARHYINMGAAYNRLGQYQKAVDTLRKGIQRNRKCADAYYNLGIAQRKLNMPSLAISAYKEAIRLDPQLVEAYQNLGNLYTEMGNYQLALANYRKALELRPDFEKARLGLEKAEEAIQRSKASANPFGRLVNTSSVAPKSVPIVTRELSDADREFDRQRVRLLCEELQRLTADCLAQLKNKLEAGILDVQRSAAEGQFKNLGFVGAANEFQDAFRNWLELRQQLKRKALELRAHEELINTPQMPPSP</sequence>
<evidence type="ECO:0000256" key="3">
    <source>
        <dbReference type="PROSITE-ProRule" id="PRU00339"/>
    </source>
</evidence>
<proteinExistence type="predicted"/>
<dbReference type="Pfam" id="PF00515">
    <property type="entry name" value="TPR_1"/>
    <property type="match status" value="2"/>
</dbReference>
<feature type="repeat" description="TPR" evidence="3">
    <location>
        <begin position="74"/>
        <end position="107"/>
    </location>
</feature>
<dbReference type="PROSITE" id="PS50293">
    <property type="entry name" value="TPR_REGION"/>
    <property type="match status" value="2"/>
</dbReference>
<keyword evidence="2 3" id="KW-0802">TPR repeat</keyword>
<accession>A0A7C4LJ12</accession>
<dbReference type="Pfam" id="PF13181">
    <property type="entry name" value="TPR_8"/>
    <property type="match status" value="1"/>
</dbReference>
<feature type="repeat" description="TPR" evidence="3">
    <location>
        <begin position="6"/>
        <end position="39"/>
    </location>
</feature>
<feature type="repeat" description="TPR" evidence="3">
    <location>
        <begin position="142"/>
        <end position="175"/>
    </location>
</feature>